<protein>
    <submittedName>
        <fullName evidence="2">Uncharacterized protein</fullName>
    </submittedName>
</protein>
<reference evidence="2 3" key="1">
    <citation type="submission" date="2022-05" db="EMBL/GenBank/DDBJ databases">
        <authorList>
            <consortium name="Genoscope - CEA"/>
            <person name="William W."/>
        </authorList>
    </citation>
    <scope>NUCLEOTIDE SEQUENCE [LARGE SCALE GENOMIC DNA]</scope>
</reference>
<proteinExistence type="predicted"/>
<gene>
    <name evidence="2" type="ORF">PEVE_00015545</name>
</gene>
<evidence type="ECO:0000313" key="2">
    <source>
        <dbReference type="EMBL" id="CAH3015319.1"/>
    </source>
</evidence>
<evidence type="ECO:0000256" key="1">
    <source>
        <dbReference type="SAM" id="MobiDB-lite"/>
    </source>
</evidence>
<accession>A0ABN8LK06</accession>
<keyword evidence="3" id="KW-1185">Reference proteome</keyword>
<name>A0ABN8LK06_9CNID</name>
<feature type="compositionally biased region" description="Basic residues" evidence="1">
    <location>
        <begin position="207"/>
        <end position="218"/>
    </location>
</feature>
<feature type="region of interest" description="Disordered" evidence="1">
    <location>
        <begin position="204"/>
        <end position="227"/>
    </location>
</feature>
<evidence type="ECO:0000313" key="3">
    <source>
        <dbReference type="Proteomes" id="UP001159427"/>
    </source>
</evidence>
<sequence length="227" mass="26057">LVQESQEITGILILRRIPKCRRASNGRKVRSCRRGTIKSLVPVFVFTESEIERQKPYYIFLGNSLSLLTENVRFVGKKHLPFGSRKPKNNIEIVRIVLANHISACPGAYKVLNKMERGFLIGFVIILALTSFCHSLSDFDENDESLADRKPLLEKLGMEMYRDPHWSPYGKKRCYCGYGYKGKGPMNPWGGGFPPFGPFRPFPRVRYGPRRRPSRRKGSQTSDDEEE</sequence>
<dbReference type="Proteomes" id="UP001159427">
    <property type="component" value="Unassembled WGS sequence"/>
</dbReference>
<comment type="caution">
    <text evidence="2">The sequence shown here is derived from an EMBL/GenBank/DDBJ whole genome shotgun (WGS) entry which is preliminary data.</text>
</comment>
<dbReference type="EMBL" id="CALNXI010000022">
    <property type="protein sequence ID" value="CAH3015319.1"/>
    <property type="molecule type" value="Genomic_DNA"/>
</dbReference>
<feature type="non-terminal residue" evidence="2">
    <location>
        <position position="1"/>
    </location>
</feature>
<organism evidence="2 3">
    <name type="scientific">Porites evermanni</name>
    <dbReference type="NCBI Taxonomy" id="104178"/>
    <lineage>
        <taxon>Eukaryota</taxon>
        <taxon>Metazoa</taxon>
        <taxon>Cnidaria</taxon>
        <taxon>Anthozoa</taxon>
        <taxon>Hexacorallia</taxon>
        <taxon>Scleractinia</taxon>
        <taxon>Fungiina</taxon>
        <taxon>Poritidae</taxon>
        <taxon>Porites</taxon>
    </lineage>
</organism>